<sequence>MGVWGYPPNNNATQRLTAAREALDPVAILEKPGRSFGYDRTHIEHERQRAEIRDEYFLLPSSGYRFLQIFTVAIAQP</sequence>
<proteinExistence type="predicted"/>
<name>A0A0C1NIA6_9CYAN</name>
<organism evidence="1">
    <name type="scientific">Tolypothrix bouteillei VB521301</name>
    <dbReference type="NCBI Taxonomy" id="1479485"/>
    <lineage>
        <taxon>Bacteria</taxon>
        <taxon>Bacillati</taxon>
        <taxon>Cyanobacteriota</taxon>
        <taxon>Cyanophyceae</taxon>
        <taxon>Nostocales</taxon>
        <taxon>Tolypothrichaceae</taxon>
        <taxon>Tolypothrix</taxon>
    </lineage>
</organism>
<gene>
    <name evidence="1" type="ORF">DA73_0209505</name>
</gene>
<reference evidence="1" key="1">
    <citation type="journal article" date="2015" name="Genome Announc.">
        <title>Draft Genome Sequence of Tolypothrix boutellei Strain VB521301.</title>
        <authorList>
            <person name="Chandrababunaidu M.M."/>
            <person name="Singh D."/>
            <person name="Sen D."/>
            <person name="Bhan S."/>
            <person name="Das S."/>
            <person name="Gupta A."/>
            <person name="Adhikary S.P."/>
            <person name="Tripathy S."/>
        </authorList>
    </citation>
    <scope>NUCLEOTIDE SEQUENCE</scope>
    <source>
        <strain evidence="1">VB521301</strain>
    </source>
</reference>
<evidence type="ECO:0000313" key="1">
    <source>
        <dbReference type="EMBL" id="KIE12541.1"/>
    </source>
</evidence>
<comment type="caution">
    <text evidence="1">The sequence shown here is derived from an EMBL/GenBank/DDBJ whole genome shotgun (WGS) entry which is preliminary data.</text>
</comment>
<accession>A0A0C1NIA6</accession>
<protein>
    <submittedName>
        <fullName evidence="1">Uncharacterized protein</fullName>
    </submittedName>
</protein>
<dbReference type="AlphaFoldDB" id="A0A0C1NIA6"/>
<dbReference type="EMBL" id="JHEG02000036">
    <property type="protein sequence ID" value="KIE12541.1"/>
    <property type="molecule type" value="Genomic_DNA"/>
</dbReference>